<keyword evidence="1" id="KW-0472">Membrane</keyword>
<feature type="transmembrane region" description="Helical" evidence="1">
    <location>
        <begin position="46"/>
        <end position="62"/>
    </location>
</feature>
<reference evidence="2 3" key="1">
    <citation type="submission" date="2016-10" db="EMBL/GenBank/DDBJ databases">
        <title>Draft Genome Sequence of Rhizobacteria Flavobacterium johnsoniae CI04.</title>
        <authorList>
            <person name="Bravo J.I."/>
            <person name="Lozano G.L."/>
            <person name="Handelsman J."/>
        </authorList>
    </citation>
    <scope>NUCLEOTIDE SEQUENCE [LARGE SCALE GENOMIC DNA]</scope>
    <source>
        <strain evidence="2 3">CI04</strain>
    </source>
</reference>
<accession>A0A1J7BXW8</accession>
<keyword evidence="1" id="KW-1133">Transmembrane helix</keyword>
<gene>
    <name evidence="2" type="ORF">BKM63_04465</name>
</gene>
<sequence length="71" mass="7927">MKIKRIVFLVFFLVLNVWNIVAQQDPPSPPVGTPEPPLDMPINEDLPYLIIAGLILGTAVIYRNKIKKASV</sequence>
<dbReference type="EMBL" id="MLFK01000002">
    <property type="protein sequence ID" value="OIV43463.1"/>
    <property type="molecule type" value="Genomic_DNA"/>
</dbReference>
<evidence type="ECO:0000256" key="1">
    <source>
        <dbReference type="SAM" id="Phobius"/>
    </source>
</evidence>
<comment type="caution">
    <text evidence="2">The sequence shown here is derived from an EMBL/GenBank/DDBJ whole genome shotgun (WGS) entry which is preliminary data.</text>
</comment>
<dbReference type="RefSeq" id="WP_071635429.1">
    <property type="nucleotide sequence ID" value="NZ_MLFK01000002.1"/>
</dbReference>
<evidence type="ECO:0008006" key="4">
    <source>
        <dbReference type="Google" id="ProtNLM"/>
    </source>
</evidence>
<dbReference type="AlphaFoldDB" id="A0A1J7BXW8"/>
<keyword evidence="3" id="KW-1185">Reference proteome</keyword>
<name>A0A1J7BXW8_FLAJO</name>
<evidence type="ECO:0000313" key="3">
    <source>
        <dbReference type="Proteomes" id="UP000182826"/>
    </source>
</evidence>
<evidence type="ECO:0000313" key="2">
    <source>
        <dbReference type="EMBL" id="OIV43463.1"/>
    </source>
</evidence>
<proteinExistence type="predicted"/>
<dbReference type="Proteomes" id="UP000182826">
    <property type="component" value="Unassembled WGS sequence"/>
</dbReference>
<organism evidence="2 3">
    <name type="scientific">Flavobacterium johnsoniae</name>
    <name type="common">Cytophaga johnsonae</name>
    <dbReference type="NCBI Taxonomy" id="986"/>
    <lineage>
        <taxon>Bacteria</taxon>
        <taxon>Pseudomonadati</taxon>
        <taxon>Bacteroidota</taxon>
        <taxon>Flavobacteriia</taxon>
        <taxon>Flavobacteriales</taxon>
        <taxon>Flavobacteriaceae</taxon>
        <taxon>Flavobacterium</taxon>
    </lineage>
</organism>
<dbReference type="OrthoDB" id="1377412at2"/>
<keyword evidence="1" id="KW-0812">Transmembrane</keyword>
<protein>
    <recommendedName>
        <fullName evidence="4">PEP-CTERM protein-sorting domain-containing protein</fullName>
    </recommendedName>
</protein>